<protein>
    <submittedName>
        <fullName evidence="2">Uncharacterized protein</fullName>
    </submittedName>
</protein>
<dbReference type="AlphaFoldDB" id="A0AAN6VJD3"/>
<evidence type="ECO:0000256" key="1">
    <source>
        <dbReference type="SAM" id="MobiDB-lite"/>
    </source>
</evidence>
<evidence type="ECO:0000313" key="2">
    <source>
        <dbReference type="EMBL" id="KAK4152638.1"/>
    </source>
</evidence>
<accession>A0AAN6VJD3</accession>
<proteinExistence type="predicted"/>
<keyword evidence="3" id="KW-1185">Reference proteome</keyword>
<evidence type="ECO:0000313" key="3">
    <source>
        <dbReference type="Proteomes" id="UP001302745"/>
    </source>
</evidence>
<name>A0AAN6VJD3_9PEZI</name>
<reference evidence="2" key="1">
    <citation type="journal article" date="2023" name="Mol. Phylogenet. Evol.">
        <title>Genome-scale phylogeny and comparative genomics of the fungal order Sordariales.</title>
        <authorList>
            <person name="Hensen N."/>
            <person name="Bonometti L."/>
            <person name="Westerberg I."/>
            <person name="Brannstrom I.O."/>
            <person name="Guillou S."/>
            <person name="Cros-Aarteil S."/>
            <person name="Calhoun S."/>
            <person name="Haridas S."/>
            <person name="Kuo A."/>
            <person name="Mondo S."/>
            <person name="Pangilinan J."/>
            <person name="Riley R."/>
            <person name="LaButti K."/>
            <person name="Andreopoulos B."/>
            <person name="Lipzen A."/>
            <person name="Chen C."/>
            <person name="Yan M."/>
            <person name="Daum C."/>
            <person name="Ng V."/>
            <person name="Clum A."/>
            <person name="Steindorff A."/>
            <person name="Ohm R.A."/>
            <person name="Martin F."/>
            <person name="Silar P."/>
            <person name="Natvig D.O."/>
            <person name="Lalanne C."/>
            <person name="Gautier V."/>
            <person name="Ament-Velasquez S.L."/>
            <person name="Kruys A."/>
            <person name="Hutchinson M.I."/>
            <person name="Powell A.J."/>
            <person name="Barry K."/>
            <person name="Miller A.N."/>
            <person name="Grigoriev I.V."/>
            <person name="Debuchy R."/>
            <person name="Gladieux P."/>
            <person name="Hiltunen Thoren M."/>
            <person name="Johannesson H."/>
        </authorList>
    </citation>
    <scope>NUCLEOTIDE SEQUENCE</scope>
    <source>
        <strain evidence="2">CBS 538.74</strain>
    </source>
</reference>
<sequence>MITNNPDTAVTERDAAKDSSAPLPSFEERNSSADQVKLNPETRRIRWTLNGPLETAITVSSLRLCVDPLDDWDYHWMEKHDQHTDLDEKHESVISDDDVFYGPLPGADEGEKLDGGDEHLLVCCGQKRPLGKEAEEVVVKPTTGGGGFVTIHDFISTVHPYLMARRDEVLEAMCEDPGRTRAPFPPETRLVVVWYSAPYVDVLDEAYWMRTRKR</sequence>
<dbReference type="EMBL" id="MU856967">
    <property type="protein sequence ID" value="KAK4152638.1"/>
    <property type="molecule type" value="Genomic_DNA"/>
</dbReference>
<comment type="caution">
    <text evidence="2">The sequence shown here is derived from an EMBL/GenBank/DDBJ whole genome shotgun (WGS) entry which is preliminary data.</text>
</comment>
<dbReference type="Proteomes" id="UP001302745">
    <property type="component" value="Unassembled WGS sequence"/>
</dbReference>
<feature type="region of interest" description="Disordered" evidence="1">
    <location>
        <begin position="1"/>
        <end position="37"/>
    </location>
</feature>
<organism evidence="2 3">
    <name type="scientific">Chaetomidium leptoderma</name>
    <dbReference type="NCBI Taxonomy" id="669021"/>
    <lineage>
        <taxon>Eukaryota</taxon>
        <taxon>Fungi</taxon>
        <taxon>Dikarya</taxon>
        <taxon>Ascomycota</taxon>
        <taxon>Pezizomycotina</taxon>
        <taxon>Sordariomycetes</taxon>
        <taxon>Sordariomycetidae</taxon>
        <taxon>Sordariales</taxon>
        <taxon>Chaetomiaceae</taxon>
        <taxon>Chaetomidium</taxon>
    </lineage>
</organism>
<gene>
    <name evidence="2" type="ORF">C8A00DRAFT_34668</name>
</gene>
<reference evidence="2" key="2">
    <citation type="submission" date="2023-05" db="EMBL/GenBank/DDBJ databases">
        <authorList>
            <consortium name="Lawrence Berkeley National Laboratory"/>
            <person name="Steindorff A."/>
            <person name="Hensen N."/>
            <person name="Bonometti L."/>
            <person name="Westerberg I."/>
            <person name="Brannstrom I.O."/>
            <person name="Guillou S."/>
            <person name="Cros-Aarteil S."/>
            <person name="Calhoun S."/>
            <person name="Haridas S."/>
            <person name="Kuo A."/>
            <person name="Mondo S."/>
            <person name="Pangilinan J."/>
            <person name="Riley R."/>
            <person name="Labutti K."/>
            <person name="Andreopoulos B."/>
            <person name="Lipzen A."/>
            <person name="Chen C."/>
            <person name="Yanf M."/>
            <person name="Daum C."/>
            <person name="Ng V."/>
            <person name="Clum A."/>
            <person name="Ohm R."/>
            <person name="Martin F."/>
            <person name="Silar P."/>
            <person name="Natvig D."/>
            <person name="Lalanne C."/>
            <person name="Gautier V."/>
            <person name="Ament-Velasquez S.L."/>
            <person name="Kruys A."/>
            <person name="Hutchinson M.I."/>
            <person name="Powell A.J."/>
            <person name="Barry K."/>
            <person name="Miller A.N."/>
            <person name="Grigoriev I.V."/>
            <person name="Debuchy R."/>
            <person name="Gladieux P."/>
            <person name="Thoren M.H."/>
            <person name="Johannesson H."/>
        </authorList>
    </citation>
    <scope>NUCLEOTIDE SEQUENCE</scope>
    <source>
        <strain evidence="2">CBS 538.74</strain>
    </source>
</reference>